<dbReference type="AlphaFoldDB" id="A0AAV0H5W7"/>
<comment type="caution">
    <text evidence="8">The sequence shown here is derived from an EMBL/GenBank/DDBJ whole genome shotgun (WGS) entry which is preliminary data.</text>
</comment>
<dbReference type="SMART" id="SM00184">
    <property type="entry name" value="RING"/>
    <property type="match status" value="1"/>
</dbReference>
<dbReference type="Gene3D" id="1.10.246.20">
    <property type="entry name" value="Coactivator CBP, KIX domain"/>
    <property type="match status" value="1"/>
</dbReference>
<feature type="domain" description="RING-type" evidence="7">
    <location>
        <begin position="240"/>
        <end position="279"/>
    </location>
</feature>
<proteinExistence type="predicted"/>
<dbReference type="EMBL" id="CAMGYJ010000002">
    <property type="protein sequence ID" value="CAI0380287.1"/>
    <property type="molecule type" value="Genomic_DNA"/>
</dbReference>
<keyword evidence="5" id="KW-0539">Nucleus</keyword>
<evidence type="ECO:0000256" key="2">
    <source>
        <dbReference type="ARBA" id="ARBA00022723"/>
    </source>
</evidence>
<evidence type="ECO:0000256" key="4">
    <source>
        <dbReference type="ARBA" id="ARBA00022833"/>
    </source>
</evidence>
<dbReference type="GO" id="GO:0003712">
    <property type="term" value="F:transcription coregulator activity"/>
    <property type="evidence" value="ECO:0007669"/>
    <property type="project" value="InterPro"/>
</dbReference>
<dbReference type="InterPro" id="IPR001841">
    <property type="entry name" value="Znf_RING"/>
</dbReference>
<organism evidence="8 9">
    <name type="scientific">Linum tenue</name>
    <dbReference type="NCBI Taxonomy" id="586396"/>
    <lineage>
        <taxon>Eukaryota</taxon>
        <taxon>Viridiplantae</taxon>
        <taxon>Streptophyta</taxon>
        <taxon>Embryophyta</taxon>
        <taxon>Tracheophyta</taxon>
        <taxon>Spermatophyta</taxon>
        <taxon>Magnoliopsida</taxon>
        <taxon>eudicotyledons</taxon>
        <taxon>Gunneridae</taxon>
        <taxon>Pentapetalae</taxon>
        <taxon>rosids</taxon>
        <taxon>fabids</taxon>
        <taxon>Malpighiales</taxon>
        <taxon>Linaceae</taxon>
        <taxon>Linum</taxon>
    </lineage>
</organism>
<evidence type="ECO:0000313" key="8">
    <source>
        <dbReference type="EMBL" id="CAI0380287.1"/>
    </source>
</evidence>
<dbReference type="GO" id="GO:0032183">
    <property type="term" value="F:SUMO binding"/>
    <property type="evidence" value="ECO:0007669"/>
    <property type="project" value="TreeGrafter"/>
</dbReference>
<dbReference type="Proteomes" id="UP001154282">
    <property type="component" value="Unassembled WGS sequence"/>
</dbReference>
<comment type="subcellular location">
    <subcellularLocation>
        <location evidence="1">Nucleus</location>
    </subcellularLocation>
</comment>
<dbReference type="GO" id="GO:0006511">
    <property type="term" value="P:ubiquitin-dependent protein catabolic process"/>
    <property type="evidence" value="ECO:0007669"/>
    <property type="project" value="TreeGrafter"/>
</dbReference>
<dbReference type="InterPro" id="IPR013083">
    <property type="entry name" value="Znf_RING/FYVE/PHD"/>
</dbReference>
<dbReference type="Gene3D" id="3.30.40.10">
    <property type="entry name" value="Zinc/RING finger domain, C3HC4 (zinc finger)"/>
    <property type="match status" value="1"/>
</dbReference>
<accession>A0AAV0H5W7</accession>
<dbReference type="GO" id="GO:0006355">
    <property type="term" value="P:regulation of DNA-templated transcription"/>
    <property type="evidence" value="ECO:0007669"/>
    <property type="project" value="InterPro"/>
</dbReference>
<evidence type="ECO:0000256" key="5">
    <source>
        <dbReference type="ARBA" id="ARBA00023242"/>
    </source>
</evidence>
<dbReference type="InterPro" id="IPR049627">
    <property type="entry name" value="SLX8"/>
</dbReference>
<keyword evidence="2" id="KW-0479">Metal-binding</keyword>
<evidence type="ECO:0000259" key="7">
    <source>
        <dbReference type="PROSITE" id="PS50089"/>
    </source>
</evidence>
<dbReference type="FunFam" id="1.10.246.20:FF:000003">
    <property type="entry name" value="Mediator of RNA polymerase II transcription subunit 15a"/>
    <property type="match status" value="1"/>
</dbReference>
<dbReference type="Pfam" id="PF16987">
    <property type="entry name" value="KIX_2"/>
    <property type="match status" value="1"/>
</dbReference>
<dbReference type="SUPFAM" id="SSF57850">
    <property type="entry name" value="RING/U-box"/>
    <property type="match status" value="1"/>
</dbReference>
<dbReference type="CDD" id="cd16449">
    <property type="entry name" value="RING-HC"/>
    <property type="match status" value="1"/>
</dbReference>
<gene>
    <name evidence="8" type="ORF">LITE_LOCUS2595</name>
</gene>
<dbReference type="GO" id="GO:0140082">
    <property type="term" value="F:SUMO-ubiquitin ligase activity"/>
    <property type="evidence" value="ECO:0007669"/>
    <property type="project" value="TreeGrafter"/>
</dbReference>
<dbReference type="InterPro" id="IPR017907">
    <property type="entry name" value="Znf_RING_CS"/>
</dbReference>
<protein>
    <recommendedName>
        <fullName evidence="7">RING-type domain-containing protein</fullName>
    </recommendedName>
</protein>
<dbReference type="GO" id="GO:0008270">
    <property type="term" value="F:zinc ion binding"/>
    <property type="evidence" value="ECO:0007669"/>
    <property type="project" value="UniProtKB-KW"/>
</dbReference>
<dbReference type="PROSITE" id="PS00518">
    <property type="entry name" value="ZF_RING_1"/>
    <property type="match status" value="1"/>
</dbReference>
<sequence length="296" mass="33092">MLIDFEKSPIISLYIDFDSTKREPLSSDQLEIALPRYLKSQRRSLLKFSASRSSRWANWNEPNLAGGRILLMDGNNQMAPALGGEAPVDGGDWRATLQAASRQRIVNKIMEKIMRHIPYSGHEAEGLQELKQIAIRLEEKNYTAATSQSDYLRKISIKMLTMENKSQNSKPNSLLPSSAGTVNKLPNPGAGTMMCVHCKRKMPEVDSEPFLELGTSNNKAKNVQEAICPVPTQKESIFSCPICMNDLVEPTSTKCGHIFCKECLRKSLASFDNKCPTCTQKVGKRGFFRVYLPTTN</sequence>
<dbReference type="PROSITE" id="PS50089">
    <property type="entry name" value="ZF_RING_2"/>
    <property type="match status" value="1"/>
</dbReference>
<dbReference type="InterPro" id="IPR036529">
    <property type="entry name" value="KIX_dom_sf"/>
</dbReference>
<dbReference type="GO" id="GO:0033768">
    <property type="term" value="C:SUMO-targeted ubiquitin ligase complex"/>
    <property type="evidence" value="ECO:0007669"/>
    <property type="project" value="TreeGrafter"/>
</dbReference>
<keyword evidence="9" id="KW-1185">Reference proteome</keyword>
<dbReference type="InterPro" id="IPR036546">
    <property type="entry name" value="MED15_KIX"/>
</dbReference>
<keyword evidence="4" id="KW-0862">Zinc</keyword>
<evidence type="ECO:0000256" key="1">
    <source>
        <dbReference type="ARBA" id="ARBA00004123"/>
    </source>
</evidence>
<dbReference type="PANTHER" id="PTHR47094:SF1">
    <property type="entry name" value="RING-TYPE E3 UBIQUITIN TRANSFERASE"/>
    <property type="match status" value="1"/>
</dbReference>
<evidence type="ECO:0000256" key="6">
    <source>
        <dbReference type="PROSITE-ProRule" id="PRU00175"/>
    </source>
</evidence>
<keyword evidence="3 6" id="KW-0863">Zinc-finger</keyword>
<evidence type="ECO:0000313" key="9">
    <source>
        <dbReference type="Proteomes" id="UP001154282"/>
    </source>
</evidence>
<name>A0AAV0H5W7_9ROSI</name>
<dbReference type="GO" id="GO:0061630">
    <property type="term" value="F:ubiquitin protein ligase activity"/>
    <property type="evidence" value="ECO:0007669"/>
    <property type="project" value="InterPro"/>
</dbReference>
<dbReference type="PANTHER" id="PTHR47094">
    <property type="entry name" value="ELFLESS, ISOFORM B"/>
    <property type="match status" value="1"/>
</dbReference>
<evidence type="ECO:0000256" key="3">
    <source>
        <dbReference type="ARBA" id="ARBA00022771"/>
    </source>
</evidence>
<dbReference type="Pfam" id="PF13923">
    <property type="entry name" value="zf-C3HC4_2"/>
    <property type="match status" value="1"/>
</dbReference>
<dbReference type="SUPFAM" id="SSF47040">
    <property type="entry name" value="Kix domain of CBP (creb binding protein)"/>
    <property type="match status" value="1"/>
</dbReference>
<reference evidence="8" key="1">
    <citation type="submission" date="2022-08" db="EMBL/GenBank/DDBJ databases">
        <authorList>
            <person name="Gutierrez-Valencia J."/>
        </authorList>
    </citation>
    <scope>NUCLEOTIDE SEQUENCE</scope>
</reference>